<gene>
    <name evidence="7" type="ORF">BCR32DRAFT_240709</name>
</gene>
<keyword evidence="4" id="KW-0539">Nucleus</keyword>
<name>A0A1Y1XND5_9FUNG</name>
<accession>A0A1Y1XND5</accession>
<proteinExistence type="predicted"/>
<evidence type="ECO:0000256" key="4">
    <source>
        <dbReference type="ARBA" id="ARBA00023242"/>
    </source>
</evidence>
<evidence type="ECO:0000256" key="5">
    <source>
        <dbReference type="ARBA" id="ARBA00029543"/>
    </source>
</evidence>
<dbReference type="EMBL" id="MCFG01000016">
    <property type="protein sequence ID" value="ORX86844.1"/>
    <property type="molecule type" value="Genomic_DNA"/>
</dbReference>
<dbReference type="PANTHER" id="PTHR13522:SF3">
    <property type="entry name" value="U6 SNRNA PHOSPHODIESTERASE 1"/>
    <property type="match status" value="1"/>
</dbReference>
<dbReference type="Proteomes" id="UP000193944">
    <property type="component" value="Unassembled WGS sequence"/>
</dbReference>
<keyword evidence="1" id="KW-0540">Nuclease</keyword>
<keyword evidence="2" id="KW-0378">Hydrolase</keyword>
<organism evidence="7 8">
    <name type="scientific">Anaeromyces robustus</name>
    <dbReference type="NCBI Taxonomy" id="1754192"/>
    <lineage>
        <taxon>Eukaryota</taxon>
        <taxon>Fungi</taxon>
        <taxon>Fungi incertae sedis</taxon>
        <taxon>Chytridiomycota</taxon>
        <taxon>Chytridiomycota incertae sedis</taxon>
        <taxon>Neocallimastigomycetes</taxon>
        <taxon>Neocallimastigales</taxon>
        <taxon>Neocallimastigaceae</taxon>
        <taxon>Anaeromyces</taxon>
    </lineage>
</organism>
<reference evidence="7 8" key="2">
    <citation type="submission" date="2016-08" db="EMBL/GenBank/DDBJ databases">
        <title>Pervasive Adenine N6-methylation of Active Genes in Fungi.</title>
        <authorList>
            <consortium name="DOE Joint Genome Institute"/>
            <person name="Mondo S.J."/>
            <person name="Dannebaum R.O."/>
            <person name="Kuo R.C."/>
            <person name="Labutti K."/>
            <person name="Haridas S."/>
            <person name="Kuo A."/>
            <person name="Salamov A."/>
            <person name="Ahrendt S.R."/>
            <person name="Lipzen A."/>
            <person name="Sullivan W."/>
            <person name="Andreopoulos W.B."/>
            <person name="Clum A."/>
            <person name="Lindquist E."/>
            <person name="Daum C."/>
            <person name="Ramamoorthy G.K."/>
            <person name="Gryganskyi A."/>
            <person name="Culley D."/>
            <person name="Magnuson J.K."/>
            <person name="James T.Y."/>
            <person name="O'Malley M.A."/>
            <person name="Stajich J.E."/>
            <person name="Spatafora J.W."/>
            <person name="Visel A."/>
            <person name="Grigoriev I.V."/>
        </authorList>
    </citation>
    <scope>NUCLEOTIDE SEQUENCE [LARGE SCALE GENOMIC DNA]</scope>
    <source>
        <strain evidence="7 8">S4</strain>
    </source>
</reference>
<dbReference type="GO" id="GO:0000175">
    <property type="term" value="F:3'-5'-RNA exonuclease activity"/>
    <property type="evidence" value="ECO:0007669"/>
    <property type="project" value="TreeGrafter"/>
</dbReference>
<evidence type="ECO:0000256" key="2">
    <source>
        <dbReference type="ARBA" id="ARBA00022801"/>
    </source>
</evidence>
<dbReference type="InterPro" id="IPR027521">
    <property type="entry name" value="Usb1"/>
</dbReference>
<keyword evidence="3" id="KW-0456">Lyase</keyword>
<evidence type="ECO:0000256" key="1">
    <source>
        <dbReference type="ARBA" id="ARBA00022722"/>
    </source>
</evidence>
<dbReference type="PANTHER" id="PTHR13522">
    <property type="entry name" value="U6 SNRNA PHOSPHODIESTERASE 1"/>
    <property type="match status" value="1"/>
</dbReference>
<sequence length="148" mass="17648">MLKNINEINLKLKEINSKIHGFDYYKDEIHISLSRTIFLKYFQHDRFCKLFFENLSGISKFYLSFDSFKSYVNDDKTRSFFSLNVGTGYDKPPQYHASIAWAEDKTIINEDIINQFKDQYLNKISNNIFIVKEINLKIGYKLKTLYLK</sequence>
<dbReference type="GO" id="GO:0005634">
    <property type="term" value="C:nucleus"/>
    <property type="evidence" value="ECO:0007669"/>
    <property type="project" value="TreeGrafter"/>
</dbReference>
<dbReference type="GO" id="GO:0016829">
    <property type="term" value="F:lyase activity"/>
    <property type="evidence" value="ECO:0007669"/>
    <property type="project" value="UniProtKB-KW"/>
</dbReference>
<dbReference type="AlphaFoldDB" id="A0A1Y1XND5"/>
<evidence type="ECO:0000256" key="6">
    <source>
        <dbReference type="ARBA" id="ARBA00030030"/>
    </source>
</evidence>
<reference evidence="7 8" key="1">
    <citation type="submission" date="2016-08" db="EMBL/GenBank/DDBJ databases">
        <title>A Parts List for Fungal Cellulosomes Revealed by Comparative Genomics.</title>
        <authorList>
            <consortium name="DOE Joint Genome Institute"/>
            <person name="Haitjema C.H."/>
            <person name="Gilmore S.P."/>
            <person name="Henske J.K."/>
            <person name="Solomon K.V."/>
            <person name="De Groot R."/>
            <person name="Kuo A."/>
            <person name="Mondo S.J."/>
            <person name="Salamov A.A."/>
            <person name="Labutti K."/>
            <person name="Zhao Z."/>
            <person name="Chiniquy J."/>
            <person name="Barry K."/>
            <person name="Brewer H.M."/>
            <person name="Purvine S.O."/>
            <person name="Wright A.T."/>
            <person name="Boxma B."/>
            <person name="Van Alen T."/>
            <person name="Hackstein J.H."/>
            <person name="Baker S.E."/>
            <person name="Grigoriev I.V."/>
            <person name="O'Malley M.A."/>
        </authorList>
    </citation>
    <scope>NUCLEOTIDE SEQUENCE [LARGE SCALE GENOMIC DNA]</scope>
    <source>
        <strain evidence="7 8">S4</strain>
    </source>
</reference>
<dbReference type="OrthoDB" id="49151at2759"/>
<keyword evidence="8" id="KW-1185">Reference proteome</keyword>
<dbReference type="Pfam" id="PF09749">
    <property type="entry name" value="HVSL"/>
    <property type="match status" value="1"/>
</dbReference>
<evidence type="ECO:0000313" key="8">
    <source>
        <dbReference type="Proteomes" id="UP000193944"/>
    </source>
</evidence>
<comment type="caution">
    <text evidence="7">The sequence shown here is derived from an EMBL/GenBank/DDBJ whole genome shotgun (WGS) entry which is preliminary data.</text>
</comment>
<dbReference type="Gene3D" id="3.90.1140.10">
    <property type="entry name" value="Cyclic phosphodiesterase"/>
    <property type="match status" value="1"/>
</dbReference>
<protein>
    <recommendedName>
        <fullName evidence="5">U6 snRNA phosphodiesterase 1</fullName>
    </recommendedName>
    <alternativeName>
        <fullName evidence="6">3'-5' RNA exonuclease USB1</fullName>
    </alternativeName>
</protein>
<evidence type="ECO:0000256" key="3">
    <source>
        <dbReference type="ARBA" id="ARBA00023239"/>
    </source>
</evidence>
<evidence type="ECO:0000313" key="7">
    <source>
        <dbReference type="EMBL" id="ORX86844.1"/>
    </source>
</evidence>
<dbReference type="GO" id="GO:0034477">
    <property type="term" value="P:U6 snRNA 3'-end processing"/>
    <property type="evidence" value="ECO:0007669"/>
    <property type="project" value="InterPro"/>
</dbReference>
<dbReference type="STRING" id="1754192.A0A1Y1XND5"/>